<keyword evidence="2" id="KW-1185">Reference proteome</keyword>
<protein>
    <submittedName>
        <fullName evidence="1">Uncharacterized protein</fullName>
    </submittedName>
</protein>
<dbReference type="AlphaFoldDB" id="A0AAN9F425"/>
<comment type="caution">
    <text evidence="1">The sequence shown here is derived from an EMBL/GenBank/DDBJ whole genome shotgun (WGS) entry which is preliminary data.</text>
</comment>
<accession>A0AAN9F425</accession>
<gene>
    <name evidence="1" type="ORF">RIF29_20217</name>
</gene>
<evidence type="ECO:0000313" key="2">
    <source>
        <dbReference type="Proteomes" id="UP001372338"/>
    </source>
</evidence>
<dbReference type="Proteomes" id="UP001372338">
    <property type="component" value="Unassembled WGS sequence"/>
</dbReference>
<dbReference type="EMBL" id="JAYWIO010000004">
    <property type="protein sequence ID" value="KAK7267541.1"/>
    <property type="molecule type" value="Genomic_DNA"/>
</dbReference>
<evidence type="ECO:0000313" key="1">
    <source>
        <dbReference type="EMBL" id="KAK7267541.1"/>
    </source>
</evidence>
<proteinExistence type="predicted"/>
<organism evidence="1 2">
    <name type="scientific">Crotalaria pallida</name>
    <name type="common">Smooth rattlebox</name>
    <name type="synonym">Crotalaria striata</name>
    <dbReference type="NCBI Taxonomy" id="3830"/>
    <lineage>
        <taxon>Eukaryota</taxon>
        <taxon>Viridiplantae</taxon>
        <taxon>Streptophyta</taxon>
        <taxon>Embryophyta</taxon>
        <taxon>Tracheophyta</taxon>
        <taxon>Spermatophyta</taxon>
        <taxon>Magnoliopsida</taxon>
        <taxon>eudicotyledons</taxon>
        <taxon>Gunneridae</taxon>
        <taxon>Pentapetalae</taxon>
        <taxon>rosids</taxon>
        <taxon>fabids</taxon>
        <taxon>Fabales</taxon>
        <taxon>Fabaceae</taxon>
        <taxon>Papilionoideae</taxon>
        <taxon>50 kb inversion clade</taxon>
        <taxon>genistoids sensu lato</taxon>
        <taxon>core genistoids</taxon>
        <taxon>Crotalarieae</taxon>
        <taxon>Crotalaria</taxon>
    </lineage>
</organism>
<reference evidence="1 2" key="1">
    <citation type="submission" date="2024-01" db="EMBL/GenBank/DDBJ databases">
        <title>The genomes of 5 underutilized Papilionoideae crops provide insights into root nodulation and disease resistanc.</title>
        <authorList>
            <person name="Yuan L."/>
        </authorList>
    </citation>
    <scope>NUCLEOTIDE SEQUENCE [LARGE SCALE GENOMIC DNA]</scope>
    <source>
        <strain evidence="1">ZHUSHIDOU_FW_LH</strain>
        <tissue evidence="1">Leaf</tissue>
    </source>
</reference>
<name>A0AAN9F425_CROPI</name>
<sequence length="82" mass="9376">MTHIGSQFESYLTAIRKYNFFLTHTTRSFHVYGNDFISRCDRAEHHHLTFPTTSKPSISTLHSLLDLAASVHSPVPVVMQMN</sequence>